<evidence type="ECO:0000256" key="12">
    <source>
        <dbReference type="ARBA" id="ARBA00023146"/>
    </source>
</evidence>
<dbReference type="PANTHER" id="PTHR43311">
    <property type="entry name" value="GLUTAMATE--TRNA LIGASE"/>
    <property type="match status" value="1"/>
</dbReference>
<evidence type="ECO:0000256" key="8">
    <source>
        <dbReference type="ARBA" id="ARBA00022836"/>
    </source>
</evidence>
<sequence length="154" mass="16884">MLIVGACEDEGDCEVKTIASGVLRGEEHLPYTLRQALMYKALEFPMPQFAHVSLILAPDRGKTIKTTWGNLEKFSIERVNKSGAIFDSTKLLMELKCSATQSLKKKMIPVIKAQRSAMVLLAATLFSSAAVSASANASVFDEYLEKSKTNKVKP</sequence>
<dbReference type="HOGENOM" id="CLU_1706708_0_0_1"/>
<evidence type="ECO:0000256" key="6">
    <source>
        <dbReference type="ARBA" id="ARBA00022640"/>
    </source>
</evidence>
<comment type="similarity">
    <text evidence="2">Belongs to the psaN family.</text>
</comment>
<keyword evidence="14" id="KW-1185">Reference proteome</keyword>
<keyword evidence="3" id="KW-0150">Chloroplast</keyword>
<dbReference type="Proteomes" id="UP000032141">
    <property type="component" value="Chromosome C3"/>
</dbReference>
<keyword evidence="11" id="KW-0472">Membrane</keyword>
<keyword evidence="4" id="KW-0602">Photosynthesis</keyword>
<dbReference type="GO" id="GO:0015979">
    <property type="term" value="P:photosynthesis"/>
    <property type="evidence" value="ECO:0007669"/>
    <property type="project" value="UniProtKB-KW"/>
</dbReference>
<dbReference type="GO" id="GO:0005739">
    <property type="term" value="C:mitochondrion"/>
    <property type="evidence" value="ECO:0007669"/>
    <property type="project" value="TreeGrafter"/>
</dbReference>
<keyword evidence="7" id="KW-0547">Nucleotide-binding</keyword>
<dbReference type="Gene3D" id="3.40.50.620">
    <property type="entry name" value="HUPs"/>
    <property type="match status" value="1"/>
</dbReference>
<dbReference type="GO" id="GO:0004818">
    <property type="term" value="F:glutamate-tRNA ligase activity"/>
    <property type="evidence" value="ECO:0007669"/>
    <property type="project" value="TreeGrafter"/>
</dbReference>
<dbReference type="Gramene" id="Bo3g064470.1">
    <property type="protein sequence ID" value="Bo3g064470.1"/>
    <property type="gene ID" value="Bo3g064470"/>
</dbReference>
<dbReference type="AlphaFoldDB" id="A0A0D3BAT5"/>
<dbReference type="SUPFAM" id="SSF52374">
    <property type="entry name" value="Nucleotidylyl transferase"/>
    <property type="match status" value="1"/>
</dbReference>
<keyword evidence="8" id="KW-0603">Photosystem I</keyword>
<keyword evidence="6" id="KW-0934">Plastid</keyword>
<keyword evidence="5" id="KW-0436">Ligase</keyword>
<evidence type="ECO:0000256" key="3">
    <source>
        <dbReference type="ARBA" id="ARBA00022528"/>
    </source>
</evidence>
<keyword evidence="9" id="KW-0067">ATP-binding</keyword>
<accession>A0A0D3BAT5</accession>
<comment type="subcellular location">
    <subcellularLocation>
        <location evidence="1">Plastid</location>
        <location evidence="1">Chloroplast thylakoid membrane</location>
        <topology evidence="1">Peripheral membrane protein</topology>
        <orientation evidence="1">Lumenal side</orientation>
    </subcellularLocation>
</comment>
<reference evidence="13" key="2">
    <citation type="submission" date="2015-03" db="UniProtKB">
        <authorList>
            <consortium name="EnsemblPlants"/>
        </authorList>
    </citation>
    <scope>IDENTIFICATION</scope>
</reference>
<protein>
    <recommendedName>
        <fullName evidence="15">Glutamyl/glutaminyl-tRNA synthetase class Ib catalytic domain-containing protein</fullName>
    </recommendedName>
</protein>
<keyword evidence="10" id="KW-0793">Thylakoid</keyword>
<evidence type="ECO:0000256" key="9">
    <source>
        <dbReference type="ARBA" id="ARBA00022840"/>
    </source>
</evidence>
<evidence type="ECO:0000256" key="10">
    <source>
        <dbReference type="ARBA" id="ARBA00023078"/>
    </source>
</evidence>
<evidence type="ECO:0000256" key="1">
    <source>
        <dbReference type="ARBA" id="ARBA00004622"/>
    </source>
</evidence>
<dbReference type="Gene3D" id="1.20.5.740">
    <property type="entry name" value="Single helix bin"/>
    <property type="match status" value="1"/>
</dbReference>
<organism evidence="13 14">
    <name type="scientific">Brassica oleracea var. oleracea</name>
    <dbReference type="NCBI Taxonomy" id="109376"/>
    <lineage>
        <taxon>Eukaryota</taxon>
        <taxon>Viridiplantae</taxon>
        <taxon>Streptophyta</taxon>
        <taxon>Embryophyta</taxon>
        <taxon>Tracheophyta</taxon>
        <taxon>Spermatophyta</taxon>
        <taxon>Magnoliopsida</taxon>
        <taxon>eudicotyledons</taxon>
        <taxon>Gunneridae</taxon>
        <taxon>Pentapetalae</taxon>
        <taxon>rosids</taxon>
        <taxon>malvids</taxon>
        <taxon>Brassicales</taxon>
        <taxon>Brassicaceae</taxon>
        <taxon>Brassiceae</taxon>
        <taxon>Brassica</taxon>
    </lineage>
</organism>
<evidence type="ECO:0000256" key="5">
    <source>
        <dbReference type="ARBA" id="ARBA00022598"/>
    </source>
</evidence>
<dbReference type="eggNOG" id="KOG1149">
    <property type="taxonomic scope" value="Eukaryota"/>
</dbReference>
<dbReference type="InterPro" id="IPR014729">
    <property type="entry name" value="Rossmann-like_a/b/a_fold"/>
</dbReference>
<reference evidence="13 14" key="1">
    <citation type="journal article" date="2014" name="Genome Biol.">
        <title>Transcriptome and methylome profiling reveals relics of genome dominance in the mesopolyploid Brassica oleracea.</title>
        <authorList>
            <person name="Parkin I.A."/>
            <person name="Koh C."/>
            <person name="Tang H."/>
            <person name="Robinson S.J."/>
            <person name="Kagale S."/>
            <person name="Clarke W.E."/>
            <person name="Town C.D."/>
            <person name="Nixon J."/>
            <person name="Krishnakumar V."/>
            <person name="Bidwell S.L."/>
            <person name="Denoeud F."/>
            <person name="Belcram H."/>
            <person name="Links M.G."/>
            <person name="Just J."/>
            <person name="Clarke C."/>
            <person name="Bender T."/>
            <person name="Huebert T."/>
            <person name="Mason A.S."/>
            <person name="Pires J.C."/>
            <person name="Barker G."/>
            <person name="Moore J."/>
            <person name="Walley P.G."/>
            <person name="Manoli S."/>
            <person name="Batley J."/>
            <person name="Edwards D."/>
            <person name="Nelson M.N."/>
            <person name="Wang X."/>
            <person name="Paterson A.H."/>
            <person name="King G."/>
            <person name="Bancroft I."/>
            <person name="Chalhoub B."/>
            <person name="Sharpe A.G."/>
        </authorList>
    </citation>
    <scope>NUCLEOTIDE SEQUENCE</scope>
    <source>
        <strain evidence="13 14">cv. TO1000</strain>
    </source>
</reference>
<dbReference type="PANTHER" id="PTHR43311:SF2">
    <property type="entry name" value="GLUTAMATE--TRNA LIGASE, MITOCHONDRIAL-RELATED"/>
    <property type="match status" value="1"/>
</dbReference>
<evidence type="ECO:0000256" key="4">
    <source>
        <dbReference type="ARBA" id="ARBA00022531"/>
    </source>
</evidence>
<dbReference type="GO" id="GO:0009535">
    <property type="term" value="C:chloroplast thylakoid membrane"/>
    <property type="evidence" value="ECO:0007669"/>
    <property type="project" value="UniProtKB-SubCell"/>
</dbReference>
<evidence type="ECO:0000256" key="7">
    <source>
        <dbReference type="ARBA" id="ARBA00022741"/>
    </source>
</evidence>
<evidence type="ECO:0000256" key="11">
    <source>
        <dbReference type="ARBA" id="ARBA00023136"/>
    </source>
</evidence>
<dbReference type="STRING" id="109376.A0A0D3BAT5"/>
<evidence type="ECO:0000256" key="2">
    <source>
        <dbReference type="ARBA" id="ARBA00010661"/>
    </source>
</evidence>
<dbReference type="InterPro" id="IPR049940">
    <property type="entry name" value="GluQ/Sye"/>
</dbReference>
<evidence type="ECO:0008006" key="15">
    <source>
        <dbReference type="Google" id="ProtNLM"/>
    </source>
</evidence>
<keyword evidence="12" id="KW-0030">Aminoacyl-tRNA synthetase</keyword>
<dbReference type="InterPro" id="IPR008796">
    <property type="entry name" value="PSAN"/>
</dbReference>
<evidence type="ECO:0000313" key="14">
    <source>
        <dbReference type="Proteomes" id="UP000032141"/>
    </source>
</evidence>
<dbReference type="EnsemblPlants" id="Bo3g064470.1">
    <property type="protein sequence ID" value="Bo3g064470.1"/>
    <property type="gene ID" value="Bo3g064470"/>
</dbReference>
<name>A0A0D3BAT5_BRAOL</name>
<dbReference type="GO" id="GO:0005524">
    <property type="term" value="F:ATP binding"/>
    <property type="evidence" value="ECO:0007669"/>
    <property type="project" value="UniProtKB-KW"/>
</dbReference>
<proteinExistence type="inferred from homology"/>
<dbReference type="GO" id="GO:0009522">
    <property type="term" value="C:photosystem I"/>
    <property type="evidence" value="ECO:0007669"/>
    <property type="project" value="UniProtKB-KW"/>
</dbReference>
<dbReference type="GO" id="GO:0006424">
    <property type="term" value="P:glutamyl-tRNA aminoacylation"/>
    <property type="evidence" value="ECO:0007669"/>
    <property type="project" value="TreeGrafter"/>
</dbReference>
<dbReference type="Pfam" id="PF05479">
    <property type="entry name" value="PsaN"/>
    <property type="match status" value="1"/>
</dbReference>
<evidence type="ECO:0000313" key="13">
    <source>
        <dbReference type="EnsemblPlants" id="Bo3g064470.1"/>
    </source>
</evidence>